<comment type="caution">
    <text evidence="4">The sequence shown here is derived from an EMBL/GenBank/DDBJ whole genome shotgun (WGS) entry which is preliminary data.</text>
</comment>
<dbReference type="PROSITE" id="PS50887">
    <property type="entry name" value="GGDEF"/>
    <property type="match status" value="1"/>
</dbReference>
<feature type="transmembrane region" description="Helical" evidence="1">
    <location>
        <begin position="20"/>
        <end position="39"/>
    </location>
</feature>
<dbReference type="Proteomes" id="UP000256899">
    <property type="component" value="Unassembled WGS sequence"/>
</dbReference>
<feature type="domain" description="EAL" evidence="2">
    <location>
        <begin position="264"/>
        <end position="514"/>
    </location>
</feature>
<dbReference type="Gene3D" id="3.30.70.270">
    <property type="match status" value="1"/>
</dbReference>
<keyword evidence="1" id="KW-0472">Membrane</keyword>
<dbReference type="Pfam" id="PF00990">
    <property type="entry name" value="GGDEF"/>
    <property type="match status" value="1"/>
</dbReference>
<dbReference type="Pfam" id="PF00563">
    <property type="entry name" value="EAL"/>
    <property type="match status" value="1"/>
</dbReference>
<dbReference type="CDD" id="cd01949">
    <property type="entry name" value="GGDEF"/>
    <property type="match status" value="1"/>
</dbReference>
<evidence type="ECO:0000313" key="4">
    <source>
        <dbReference type="EMBL" id="REL31594.1"/>
    </source>
</evidence>
<dbReference type="InterPro" id="IPR001633">
    <property type="entry name" value="EAL_dom"/>
</dbReference>
<dbReference type="RefSeq" id="WP_116016552.1">
    <property type="nucleotide sequence ID" value="NZ_QUOT01000001.1"/>
</dbReference>
<dbReference type="InterPro" id="IPR035919">
    <property type="entry name" value="EAL_sf"/>
</dbReference>
<evidence type="ECO:0000313" key="5">
    <source>
        <dbReference type="Proteomes" id="UP000256899"/>
    </source>
</evidence>
<accession>A0A3E0U4G8</accession>
<dbReference type="AlphaFoldDB" id="A0A3E0U4G8"/>
<feature type="transmembrane region" description="Helical" evidence="1">
    <location>
        <begin position="59"/>
        <end position="77"/>
    </location>
</feature>
<sequence length="524" mass="59549">MLPSQTTLSKKLRKRAQVELFIALFFVSGLTLLTLISEIEAFELLFEFTRAYEDWDLDEILLFVFYLGAVGSIYTFRRMQDIKKLNREITNLAFFDGVTHLPNRALSTNRLAVLLKNYEKTGNKLAVAFIDFDNFKVINDTYGHALGDSLLKQVGNRLRQCVGADDTVGRLGGDEFLLLINYKELAQLEAITNKLCQVQQQPYLLDLNEVKVTFSIGIALYPKDATCQAELLKAADSAMYHAKKLRKGDITFYDEQIREQLTQRYNIETGLKRAIDQHEFHIQYQPQASLKTGKLIGYEALLRWQTAGQFISPDDFIHVAEESGQIEQIGLWVLKQVLSEMQPILASDQSLSINLSPRQFHQNNLVPVISNLLNKLHFPANQLELEITEFAIVSNFERAIAQISELKKLGISIAIDDFGTGYSSLIRLRELQADRLKIDKHFINQLNKSDKDEQLVEYILMLAKNMNLSVVAEGVETQVQLSKLRELGCDAIQGYVYAHPMPIEKVLKSEHSVLFCPLAEAKHG</sequence>
<dbReference type="PROSITE" id="PS50883">
    <property type="entry name" value="EAL"/>
    <property type="match status" value="1"/>
</dbReference>
<keyword evidence="1" id="KW-0812">Transmembrane</keyword>
<dbReference type="InterPro" id="IPR000160">
    <property type="entry name" value="GGDEF_dom"/>
</dbReference>
<dbReference type="EMBL" id="QUOT01000001">
    <property type="protein sequence ID" value="REL31594.1"/>
    <property type="molecule type" value="Genomic_DNA"/>
</dbReference>
<dbReference type="InterPro" id="IPR052155">
    <property type="entry name" value="Biofilm_reg_signaling"/>
</dbReference>
<reference evidence="5" key="1">
    <citation type="submission" date="2018-08" db="EMBL/GenBank/DDBJ databases">
        <title>Thalassotalea euphylliae genome.</title>
        <authorList>
            <person name="Summers S."/>
            <person name="Rice S.A."/>
            <person name="Freckelton M.L."/>
            <person name="Nedved B.T."/>
            <person name="Hadfield M.G."/>
        </authorList>
    </citation>
    <scope>NUCLEOTIDE SEQUENCE [LARGE SCALE GENOMIC DNA]</scope>
    <source>
        <strain evidence="5">H3</strain>
    </source>
</reference>
<dbReference type="SUPFAM" id="SSF141868">
    <property type="entry name" value="EAL domain-like"/>
    <property type="match status" value="1"/>
</dbReference>
<dbReference type="SMART" id="SM00267">
    <property type="entry name" value="GGDEF"/>
    <property type="match status" value="1"/>
</dbReference>
<dbReference type="CDD" id="cd01948">
    <property type="entry name" value="EAL"/>
    <property type="match status" value="1"/>
</dbReference>
<dbReference type="InterPro" id="IPR043128">
    <property type="entry name" value="Rev_trsase/Diguanyl_cyclase"/>
</dbReference>
<name>A0A3E0U4G8_9GAMM</name>
<dbReference type="SMART" id="SM00052">
    <property type="entry name" value="EAL"/>
    <property type="match status" value="1"/>
</dbReference>
<keyword evidence="5" id="KW-1185">Reference proteome</keyword>
<dbReference type="NCBIfam" id="TIGR00254">
    <property type="entry name" value="GGDEF"/>
    <property type="match status" value="1"/>
</dbReference>
<dbReference type="PANTHER" id="PTHR44757">
    <property type="entry name" value="DIGUANYLATE CYCLASE DGCP"/>
    <property type="match status" value="1"/>
</dbReference>
<proteinExistence type="predicted"/>
<dbReference type="SUPFAM" id="SSF55073">
    <property type="entry name" value="Nucleotide cyclase"/>
    <property type="match status" value="1"/>
</dbReference>
<evidence type="ECO:0000256" key="1">
    <source>
        <dbReference type="SAM" id="Phobius"/>
    </source>
</evidence>
<evidence type="ECO:0000259" key="2">
    <source>
        <dbReference type="PROSITE" id="PS50883"/>
    </source>
</evidence>
<dbReference type="PANTHER" id="PTHR44757:SF2">
    <property type="entry name" value="BIOFILM ARCHITECTURE MAINTENANCE PROTEIN MBAA"/>
    <property type="match status" value="1"/>
</dbReference>
<feature type="domain" description="GGDEF" evidence="3">
    <location>
        <begin position="123"/>
        <end position="255"/>
    </location>
</feature>
<evidence type="ECO:0000259" key="3">
    <source>
        <dbReference type="PROSITE" id="PS50887"/>
    </source>
</evidence>
<protein>
    <submittedName>
        <fullName evidence="4">EAL domain-containing protein</fullName>
    </submittedName>
</protein>
<organism evidence="4 5">
    <name type="scientific">Thalassotalea euphylliae</name>
    <dbReference type="NCBI Taxonomy" id="1655234"/>
    <lineage>
        <taxon>Bacteria</taxon>
        <taxon>Pseudomonadati</taxon>
        <taxon>Pseudomonadota</taxon>
        <taxon>Gammaproteobacteria</taxon>
        <taxon>Alteromonadales</taxon>
        <taxon>Colwelliaceae</taxon>
        <taxon>Thalassotalea</taxon>
    </lineage>
</organism>
<dbReference type="Gene3D" id="3.20.20.450">
    <property type="entry name" value="EAL domain"/>
    <property type="match status" value="1"/>
</dbReference>
<gene>
    <name evidence="4" type="ORF">DXX94_13175</name>
</gene>
<keyword evidence="1" id="KW-1133">Transmembrane helix</keyword>
<dbReference type="InterPro" id="IPR029787">
    <property type="entry name" value="Nucleotide_cyclase"/>
</dbReference>